<keyword evidence="2" id="KW-0169">Cobalamin biosynthesis</keyword>
<dbReference type="OrthoDB" id="9780707at2"/>
<dbReference type="UniPathway" id="UPA00148"/>
<name>A0A1T4K470_9FIRM</name>
<dbReference type="NCBIfam" id="TIGR00715">
    <property type="entry name" value="precor6x_red"/>
    <property type="match status" value="1"/>
</dbReference>
<evidence type="ECO:0000313" key="4">
    <source>
        <dbReference type="EMBL" id="SJZ37202.1"/>
    </source>
</evidence>
<evidence type="ECO:0000256" key="1">
    <source>
        <dbReference type="ARBA" id="ARBA00004953"/>
    </source>
</evidence>
<protein>
    <submittedName>
        <fullName evidence="4">Precorrin-6A/cobalt-precorrin-6A reductase</fullName>
    </submittedName>
</protein>
<dbReference type="RefSeq" id="WP_078809101.1">
    <property type="nucleotide sequence ID" value="NZ_FUWM01000005.1"/>
</dbReference>
<comment type="pathway">
    <text evidence="1">Cofactor biosynthesis; adenosylcobalamin biosynthesis.</text>
</comment>
<dbReference type="GO" id="GO:0016994">
    <property type="term" value="F:precorrin-6A reductase activity"/>
    <property type="evidence" value="ECO:0007669"/>
    <property type="project" value="InterPro"/>
</dbReference>
<dbReference type="InterPro" id="IPR003723">
    <property type="entry name" value="Precorrin-6x_reduct"/>
</dbReference>
<dbReference type="EMBL" id="FUWM01000005">
    <property type="protein sequence ID" value="SJZ37202.1"/>
    <property type="molecule type" value="Genomic_DNA"/>
</dbReference>
<dbReference type="PANTHER" id="PTHR36925:SF1">
    <property type="entry name" value="COBALT-PRECORRIN-6A REDUCTASE"/>
    <property type="match status" value="1"/>
</dbReference>
<keyword evidence="5" id="KW-1185">Reference proteome</keyword>
<proteinExistence type="predicted"/>
<evidence type="ECO:0000313" key="5">
    <source>
        <dbReference type="Proteomes" id="UP000190625"/>
    </source>
</evidence>
<dbReference type="PROSITE" id="PS51014">
    <property type="entry name" value="COBK_CBIJ"/>
    <property type="match status" value="1"/>
</dbReference>
<dbReference type="AlphaFoldDB" id="A0A1T4K470"/>
<evidence type="ECO:0000256" key="2">
    <source>
        <dbReference type="ARBA" id="ARBA00022573"/>
    </source>
</evidence>
<accession>A0A1T4K470</accession>
<organism evidence="4 5">
    <name type="scientific">Selenihalanaerobacter shriftii</name>
    <dbReference type="NCBI Taxonomy" id="142842"/>
    <lineage>
        <taxon>Bacteria</taxon>
        <taxon>Bacillati</taxon>
        <taxon>Bacillota</taxon>
        <taxon>Clostridia</taxon>
        <taxon>Halanaerobiales</taxon>
        <taxon>Halobacteroidaceae</taxon>
        <taxon>Selenihalanaerobacter</taxon>
    </lineage>
</organism>
<gene>
    <name evidence="4" type="ORF">SAMN02745118_00597</name>
</gene>
<sequence length="260" mass="29281">MIYVLCGTKDSRRIIKELLEADYEVITSVVTKYGERLLRQLGDIEIITGRLDKEEMEEIINKYGITTVIDATHPFAEEVSQNAIEATNNLDVQYVRFEREGVILPDNELIIKKLDFQSAIKHINKRSGKVLLTIGSKELPDFVEGISDFDQRVIVRILPTSQVLKKCQKDLNIPIKNIIAMQGPFSRRLNKQILIDYDIDLLVTKASGKTGGLEAKLIAAQDLDIPTLVIERPKLDYIQVVSSLEELTVYLAKLDKGVAG</sequence>
<reference evidence="5" key="1">
    <citation type="submission" date="2017-02" db="EMBL/GenBank/DDBJ databases">
        <authorList>
            <person name="Varghese N."/>
            <person name="Submissions S."/>
        </authorList>
    </citation>
    <scope>NUCLEOTIDE SEQUENCE [LARGE SCALE GENOMIC DNA]</scope>
    <source>
        <strain evidence="5">ATCC BAA-73</strain>
    </source>
</reference>
<dbReference type="GO" id="GO:0009236">
    <property type="term" value="P:cobalamin biosynthetic process"/>
    <property type="evidence" value="ECO:0007669"/>
    <property type="project" value="UniProtKB-UniPathway"/>
</dbReference>
<dbReference type="Proteomes" id="UP000190625">
    <property type="component" value="Unassembled WGS sequence"/>
</dbReference>
<dbReference type="STRING" id="142842.SAMN02745118_00597"/>
<dbReference type="PANTHER" id="PTHR36925">
    <property type="entry name" value="COBALT-PRECORRIN-6A REDUCTASE"/>
    <property type="match status" value="1"/>
</dbReference>
<keyword evidence="3" id="KW-0560">Oxidoreductase</keyword>
<evidence type="ECO:0000256" key="3">
    <source>
        <dbReference type="ARBA" id="ARBA00023002"/>
    </source>
</evidence>
<dbReference type="Pfam" id="PF02571">
    <property type="entry name" value="CbiJ"/>
    <property type="match status" value="1"/>
</dbReference>